<accession>A0ABW6UQX4</accession>
<keyword evidence="3" id="KW-1185">Reference proteome</keyword>
<evidence type="ECO:0000313" key="2">
    <source>
        <dbReference type="EMBL" id="MFF4524929.1"/>
    </source>
</evidence>
<dbReference type="RefSeq" id="WP_351087798.1">
    <property type="nucleotide sequence ID" value="NZ_JBEOZG010000063.1"/>
</dbReference>
<reference evidence="2 3" key="1">
    <citation type="submission" date="2024-10" db="EMBL/GenBank/DDBJ databases">
        <title>The Natural Products Discovery Center: Release of the First 8490 Sequenced Strains for Exploring Actinobacteria Biosynthetic Diversity.</title>
        <authorList>
            <person name="Kalkreuter E."/>
            <person name="Kautsar S.A."/>
            <person name="Yang D."/>
            <person name="Bader C.D."/>
            <person name="Teijaro C.N."/>
            <person name="Fluegel L."/>
            <person name="Davis C.M."/>
            <person name="Simpson J.R."/>
            <person name="Lauterbach L."/>
            <person name="Steele A.D."/>
            <person name="Gui C."/>
            <person name="Meng S."/>
            <person name="Li G."/>
            <person name="Viehrig K."/>
            <person name="Ye F."/>
            <person name="Su P."/>
            <person name="Kiefer A.F."/>
            <person name="Nichols A."/>
            <person name="Cepeda A.J."/>
            <person name="Yan W."/>
            <person name="Fan B."/>
            <person name="Jiang Y."/>
            <person name="Adhikari A."/>
            <person name="Zheng C.-J."/>
            <person name="Schuster L."/>
            <person name="Cowan T.M."/>
            <person name="Smanski M.J."/>
            <person name="Chevrette M.G."/>
            <person name="De Carvalho L.P.S."/>
            <person name="Shen B."/>
        </authorList>
    </citation>
    <scope>NUCLEOTIDE SEQUENCE [LARGE SCALE GENOMIC DNA]</scope>
    <source>
        <strain evidence="2 3">NPDC001390</strain>
    </source>
</reference>
<dbReference type="Proteomes" id="UP001602058">
    <property type="component" value="Unassembled WGS sequence"/>
</dbReference>
<name>A0ABW6UQX4_9ACTN</name>
<evidence type="ECO:0000256" key="1">
    <source>
        <dbReference type="SAM" id="MobiDB-lite"/>
    </source>
</evidence>
<dbReference type="EMBL" id="JBIAWJ010000015">
    <property type="protein sequence ID" value="MFF4524929.1"/>
    <property type="molecule type" value="Genomic_DNA"/>
</dbReference>
<dbReference type="InterPro" id="IPR045428">
    <property type="entry name" value="EACC1"/>
</dbReference>
<comment type="caution">
    <text evidence="2">The sequence shown here is derived from an EMBL/GenBank/DDBJ whole genome shotgun (WGS) entry which is preliminary data.</text>
</comment>
<protein>
    <submittedName>
        <fullName evidence="2">Uncharacterized protein</fullName>
    </submittedName>
</protein>
<dbReference type="Pfam" id="PF19953">
    <property type="entry name" value="EACC1"/>
    <property type="match status" value="1"/>
</dbReference>
<feature type="compositionally biased region" description="Gly residues" evidence="1">
    <location>
        <begin position="147"/>
        <end position="157"/>
    </location>
</feature>
<gene>
    <name evidence="2" type="ORF">ACFY1D_26395</name>
</gene>
<proteinExistence type="predicted"/>
<feature type="region of interest" description="Disordered" evidence="1">
    <location>
        <begin position="109"/>
        <end position="157"/>
    </location>
</feature>
<sequence length="157" mass="16439">MEIRFWAGGSDQDEDQRQDIRSLHEWLRDDRELRLAGVRLGAVAGAGQGRMGIGPEEIGALCGALSLGLQLVDSVRAWRQGRQPTTTIHVSVLGGEPGQAEQIAAALRSAGLVPQDRDESHEPSVSPGTPPADHNDDPGDSGDDGDSGGTGGNGGRR</sequence>
<evidence type="ECO:0000313" key="3">
    <source>
        <dbReference type="Proteomes" id="UP001602058"/>
    </source>
</evidence>
<organism evidence="2 3">
    <name type="scientific">Streptomyces bluensis</name>
    <dbReference type="NCBI Taxonomy" id="33897"/>
    <lineage>
        <taxon>Bacteria</taxon>
        <taxon>Bacillati</taxon>
        <taxon>Actinomycetota</taxon>
        <taxon>Actinomycetes</taxon>
        <taxon>Kitasatosporales</taxon>
        <taxon>Streptomycetaceae</taxon>
        <taxon>Streptomyces</taxon>
    </lineage>
</organism>